<proteinExistence type="predicted"/>
<gene>
    <name evidence="1" type="ORF">FOMG_09606</name>
</gene>
<dbReference type="AlphaFoldDB" id="X0A763"/>
<organism evidence="1">
    <name type="scientific">Fusarium oxysporum f. sp. melonis 26406</name>
    <dbReference type="NCBI Taxonomy" id="1089452"/>
    <lineage>
        <taxon>Eukaryota</taxon>
        <taxon>Fungi</taxon>
        <taxon>Dikarya</taxon>
        <taxon>Ascomycota</taxon>
        <taxon>Pezizomycotina</taxon>
        <taxon>Sordariomycetes</taxon>
        <taxon>Hypocreomycetidae</taxon>
        <taxon>Hypocreales</taxon>
        <taxon>Nectriaceae</taxon>
        <taxon>Fusarium</taxon>
        <taxon>Fusarium oxysporum species complex</taxon>
    </lineage>
</organism>
<sequence>MIDPDRADLPFEAASSFHDHFVLDGDSAGRA</sequence>
<evidence type="ECO:0000313" key="1">
    <source>
        <dbReference type="EMBL" id="EXK36428.1"/>
    </source>
</evidence>
<accession>X0A763</accession>
<reference evidence="1" key="1">
    <citation type="submission" date="2012-04" db="EMBL/GenBank/DDBJ databases">
        <title>The Genome Sequence of Fusarium oxysporum melonis.</title>
        <authorList>
            <consortium name="The Broad Institute Genome Sequencing Platform"/>
            <person name="Ma L.-J."/>
            <person name="Gale L.R."/>
            <person name="Schwartz D.C."/>
            <person name="Zhou S."/>
            <person name="Corby-Kistler H."/>
            <person name="Young S.K."/>
            <person name="Zeng Q."/>
            <person name="Gargeya S."/>
            <person name="Fitzgerald M."/>
            <person name="Haas B."/>
            <person name="Abouelleil A."/>
            <person name="Alvarado L."/>
            <person name="Arachchi H.M."/>
            <person name="Berlin A."/>
            <person name="Brown A."/>
            <person name="Chapman S.B."/>
            <person name="Chen Z."/>
            <person name="Dunbar C."/>
            <person name="Freedman E."/>
            <person name="Gearin G."/>
            <person name="Goldberg J."/>
            <person name="Griggs A."/>
            <person name="Gujja S."/>
            <person name="Heiman D."/>
            <person name="Howarth C."/>
            <person name="Larson L."/>
            <person name="Lui A."/>
            <person name="MacDonald P.J.P."/>
            <person name="Montmayeur A."/>
            <person name="Murphy C."/>
            <person name="Neiman D."/>
            <person name="Pearson M."/>
            <person name="Priest M."/>
            <person name="Roberts A."/>
            <person name="Saif S."/>
            <person name="Shea T."/>
            <person name="Shenoy N."/>
            <person name="Sisk P."/>
            <person name="Stolte C."/>
            <person name="Sykes S."/>
            <person name="Wortman J."/>
            <person name="Nusbaum C."/>
            <person name="Birren B."/>
        </authorList>
    </citation>
    <scope>NUCLEOTIDE SEQUENCE</scope>
    <source>
        <strain evidence="1">26406</strain>
    </source>
</reference>
<name>X0A763_FUSOX</name>
<dbReference type="EMBL" id="JH659334">
    <property type="protein sequence ID" value="EXK36428.1"/>
    <property type="molecule type" value="Genomic_DNA"/>
</dbReference>
<protein>
    <submittedName>
        <fullName evidence="1">Uncharacterized protein</fullName>
    </submittedName>
</protein>
<reference evidence="1" key="2">
    <citation type="submission" date="2012-05" db="EMBL/GenBank/DDBJ databases">
        <title>Annotation of the Genome Sequence of Fusarium oxysporum f. sp. melonis 26406.</title>
        <authorList>
            <consortium name="The Broad Institute Genomics Platform"/>
            <person name="Ma L.-J."/>
            <person name="Corby-Kistler H."/>
            <person name="Broz K."/>
            <person name="Gale L.R."/>
            <person name="Jonkers W."/>
            <person name="O'Donnell K."/>
            <person name="Ploetz R."/>
            <person name="Steinberg C."/>
            <person name="Schwartz D.C."/>
            <person name="VanEtten H."/>
            <person name="Zhou S."/>
            <person name="Young S.K."/>
            <person name="Zeng Q."/>
            <person name="Gargeya S."/>
            <person name="Fitzgerald M."/>
            <person name="Abouelleil A."/>
            <person name="Alvarado L."/>
            <person name="Chapman S.B."/>
            <person name="Gainer-Dewar J."/>
            <person name="Goldberg J."/>
            <person name="Griggs A."/>
            <person name="Gujja S."/>
            <person name="Hansen M."/>
            <person name="Howarth C."/>
            <person name="Imamovic A."/>
            <person name="Ireland A."/>
            <person name="Larimer J."/>
            <person name="McCowan C."/>
            <person name="Murphy C."/>
            <person name="Pearson M."/>
            <person name="Poon T.W."/>
            <person name="Priest M."/>
            <person name="Roberts A."/>
            <person name="Saif S."/>
            <person name="Shea T."/>
            <person name="Sykes S."/>
            <person name="Wortman J."/>
            <person name="Nusbaum C."/>
            <person name="Birren B."/>
        </authorList>
    </citation>
    <scope>NUCLEOTIDE SEQUENCE</scope>
    <source>
        <strain evidence="1">26406</strain>
    </source>
</reference>
<dbReference type="VEuPathDB" id="FungiDB:FOMG_09606"/>
<dbReference type="OrthoDB" id="10303039at2759"/>
<dbReference type="HOGENOM" id="CLU_3399473_0_0_1"/>
<dbReference type="Proteomes" id="UP000030703">
    <property type="component" value="Unassembled WGS sequence"/>
</dbReference>